<protein>
    <submittedName>
        <fullName evidence="1">Uncharacterized protein</fullName>
    </submittedName>
</protein>
<gene>
    <name evidence="1" type="ORF">LPTSP2_10480</name>
</gene>
<proteinExistence type="predicted"/>
<dbReference type="RefSeq" id="WP_108958918.1">
    <property type="nucleotide sequence ID" value="NZ_BFAZ01000005.1"/>
</dbReference>
<name>A0A2P2DAU8_9LEPT</name>
<accession>A0A2P2DAU8</accession>
<dbReference type="OrthoDB" id="332020at2"/>
<evidence type="ECO:0000313" key="2">
    <source>
        <dbReference type="Proteomes" id="UP000245206"/>
    </source>
</evidence>
<sequence length="100" mass="12015">MEYVESLLEEYFDVSKQMENRTIAIGETEDYLESLLAIEEEICWEFNVPPTRKFRDLFRLIPNGMTKENYVTTSVQTLSREKARYYYRPSEFDFDQFKAA</sequence>
<reference evidence="2" key="1">
    <citation type="journal article" date="2019" name="Microbiol. Immunol.">
        <title>Molecular and phenotypic characterization of Leptospira johnsonii sp. nov., Leptospira ellinghausenii sp. nov. and Leptospira ryugenii sp. nov. isolated from soil and water in Japan.</title>
        <authorList>
            <person name="Masuzawa T."/>
            <person name="Saito M."/>
            <person name="Nakao R."/>
            <person name="Nikaido Y."/>
            <person name="Matsumoto M."/>
            <person name="Ogawa M."/>
            <person name="Yokoyama M."/>
            <person name="Hidaka Y."/>
            <person name="Tomita J."/>
            <person name="Sakakibara K."/>
            <person name="Suzuki K."/>
            <person name="Yasuda S."/>
            <person name="Sato H."/>
            <person name="Yamaguchi M."/>
            <person name="Yoshida S.I."/>
            <person name="Koizumi N."/>
            <person name="Kawamura Y."/>
        </authorList>
    </citation>
    <scope>NUCLEOTIDE SEQUENCE [LARGE SCALE GENOMIC DNA]</scope>
    <source>
        <strain evidence="2">E18</strain>
    </source>
</reference>
<dbReference type="Proteomes" id="UP000245206">
    <property type="component" value="Unassembled WGS sequence"/>
</dbReference>
<dbReference type="AlphaFoldDB" id="A0A2P2DAU8"/>
<dbReference type="EMBL" id="BFAZ01000005">
    <property type="protein sequence ID" value="GBF41767.1"/>
    <property type="molecule type" value="Genomic_DNA"/>
</dbReference>
<keyword evidence="2" id="KW-1185">Reference proteome</keyword>
<organism evidence="1 2">
    <name type="scientific">Leptospira ellinghausenii</name>
    <dbReference type="NCBI Taxonomy" id="1917822"/>
    <lineage>
        <taxon>Bacteria</taxon>
        <taxon>Pseudomonadati</taxon>
        <taxon>Spirochaetota</taxon>
        <taxon>Spirochaetia</taxon>
        <taxon>Leptospirales</taxon>
        <taxon>Leptospiraceae</taxon>
        <taxon>Leptospira</taxon>
    </lineage>
</organism>
<evidence type="ECO:0000313" key="1">
    <source>
        <dbReference type="EMBL" id="GBF41767.1"/>
    </source>
</evidence>
<comment type="caution">
    <text evidence="1">The sequence shown here is derived from an EMBL/GenBank/DDBJ whole genome shotgun (WGS) entry which is preliminary data.</text>
</comment>